<feature type="signal peptide" evidence="1">
    <location>
        <begin position="1"/>
        <end position="18"/>
    </location>
</feature>
<gene>
    <name evidence="2" type="ORF">H9777_08005</name>
</gene>
<proteinExistence type="predicted"/>
<keyword evidence="1" id="KW-0732">Signal</keyword>
<dbReference type="InterPro" id="IPR027840">
    <property type="entry name" value="DUF4493"/>
</dbReference>
<reference evidence="2" key="1">
    <citation type="journal article" date="2021" name="PeerJ">
        <title>Extensive microbial diversity within the chicken gut microbiome revealed by metagenomics and culture.</title>
        <authorList>
            <person name="Gilroy R."/>
            <person name="Ravi A."/>
            <person name="Getino M."/>
            <person name="Pursley I."/>
            <person name="Horton D.L."/>
            <person name="Alikhan N.F."/>
            <person name="Baker D."/>
            <person name="Gharbi K."/>
            <person name="Hall N."/>
            <person name="Watson M."/>
            <person name="Adriaenssens E.M."/>
            <person name="Foster-Nyarko E."/>
            <person name="Jarju S."/>
            <person name="Secka A."/>
            <person name="Antonio M."/>
            <person name="Oren A."/>
            <person name="Chaudhuri R.R."/>
            <person name="La Ragione R."/>
            <person name="Hildebrand F."/>
            <person name="Pallen M.J."/>
        </authorList>
    </citation>
    <scope>NUCLEOTIDE SEQUENCE</scope>
    <source>
        <strain evidence="2">G4-2901</strain>
    </source>
</reference>
<name>A0A948TCA1_9BACT</name>
<organism evidence="2 3">
    <name type="scientific">Candidatus Phocaeicola faecigallinarum</name>
    <dbReference type="NCBI Taxonomy" id="2838732"/>
    <lineage>
        <taxon>Bacteria</taxon>
        <taxon>Pseudomonadati</taxon>
        <taxon>Bacteroidota</taxon>
        <taxon>Bacteroidia</taxon>
        <taxon>Bacteroidales</taxon>
        <taxon>Bacteroidaceae</taxon>
        <taxon>Phocaeicola</taxon>
    </lineage>
</organism>
<sequence>MKKIFLNFLLMFSMGYLATSCVSEEKDSVMKNGVGGLILNVTSDAGFQSRTVNEEDYSNTAEYTVQIIEKGSSEIKKEFLYKDAPEKIELNNGSYELKAFYGIDSNASQDNFYVEGISSFNIDGNDVPVSVSCVPTCAKVIVNFSDDMSEYFTDYSVEYTTIALKAELKTALWTKDNKSPWYLKVDKAGEDVEAVINFTRKSDGKSSSVTKTYNMTYGKAWTLNVKPSLENGNLGITITINESTDDEVIDIIVPSDWI</sequence>
<evidence type="ECO:0000256" key="1">
    <source>
        <dbReference type="SAM" id="SignalP"/>
    </source>
</evidence>
<evidence type="ECO:0000313" key="2">
    <source>
        <dbReference type="EMBL" id="MBU3838240.1"/>
    </source>
</evidence>
<dbReference type="Pfam" id="PF14900">
    <property type="entry name" value="DUF4493"/>
    <property type="match status" value="1"/>
</dbReference>
<reference evidence="2" key="2">
    <citation type="submission" date="2021-04" db="EMBL/GenBank/DDBJ databases">
        <authorList>
            <person name="Gilroy R."/>
        </authorList>
    </citation>
    <scope>NUCLEOTIDE SEQUENCE</scope>
    <source>
        <strain evidence="2">G4-2901</strain>
    </source>
</reference>
<evidence type="ECO:0000313" key="3">
    <source>
        <dbReference type="Proteomes" id="UP000783796"/>
    </source>
</evidence>
<protein>
    <submittedName>
        <fullName evidence="2">DUF4493 domain-containing protein</fullName>
    </submittedName>
</protein>
<accession>A0A948TCA1</accession>
<dbReference type="AlphaFoldDB" id="A0A948TCA1"/>
<comment type="caution">
    <text evidence="2">The sequence shown here is derived from an EMBL/GenBank/DDBJ whole genome shotgun (WGS) entry which is preliminary data.</text>
</comment>
<dbReference type="Proteomes" id="UP000783796">
    <property type="component" value="Unassembled WGS sequence"/>
</dbReference>
<dbReference type="EMBL" id="JAHLFW010000070">
    <property type="protein sequence ID" value="MBU3838240.1"/>
    <property type="molecule type" value="Genomic_DNA"/>
</dbReference>
<dbReference type="PROSITE" id="PS51257">
    <property type="entry name" value="PROKAR_LIPOPROTEIN"/>
    <property type="match status" value="1"/>
</dbReference>
<feature type="chain" id="PRO_5038108229" evidence="1">
    <location>
        <begin position="19"/>
        <end position="258"/>
    </location>
</feature>